<dbReference type="Proteomes" id="UP000617426">
    <property type="component" value="Unassembled WGS sequence"/>
</dbReference>
<protein>
    <submittedName>
        <fullName evidence="1">Uncharacterized protein</fullName>
    </submittedName>
</protein>
<accession>A0A923E537</accession>
<proteinExistence type="predicted"/>
<gene>
    <name evidence="1" type="ORF">HD592_000361</name>
</gene>
<dbReference type="EMBL" id="JACHMK010000001">
    <property type="protein sequence ID" value="MBB6333796.1"/>
    <property type="molecule type" value="Genomic_DNA"/>
</dbReference>
<reference evidence="1" key="1">
    <citation type="submission" date="2020-08" db="EMBL/GenBank/DDBJ databases">
        <title>Sequencing the genomes of 1000 actinobacteria strains.</title>
        <authorList>
            <person name="Klenk H.-P."/>
        </authorList>
    </citation>
    <scope>NUCLEOTIDE SEQUENCE</scope>
    <source>
        <strain evidence="1">DSM 10695</strain>
    </source>
</reference>
<dbReference type="AlphaFoldDB" id="A0A923E537"/>
<comment type="caution">
    <text evidence="1">The sequence shown here is derived from an EMBL/GenBank/DDBJ whole genome shotgun (WGS) entry which is preliminary data.</text>
</comment>
<sequence>MIERMAEVTEYQWAAVRRISQDHYDSTLALRRLGPSMPSRVDAGVHSESVADIVKELACSIANLSAYVETIGDRVDEALTNMQTMEDVLTAEFTRFANGGGGSV</sequence>
<evidence type="ECO:0000313" key="2">
    <source>
        <dbReference type="Proteomes" id="UP000617426"/>
    </source>
</evidence>
<name>A0A923E537_9ACTO</name>
<evidence type="ECO:0000313" key="1">
    <source>
        <dbReference type="EMBL" id="MBB6333796.1"/>
    </source>
</evidence>
<keyword evidence="2" id="KW-1185">Reference proteome</keyword>
<dbReference type="RefSeq" id="WP_184451468.1">
    <property type="nucleotide sequence ID" value="NZ_JACHMK010000001.1"/>
</dbReference>
<organism evidence="1 2">
    <name type="scientific">Schaalia hyovaginalis</name>
    <dbReference type="NCBI Taxonomy" id="29316"/>
    <lineage>
        <taxon>Bacteria</taxon>
        <taxon>Bacillati</taxon>
        <taxon>Actinomycetota</taxon>
        <taxon>Actinomycetes</taxon>
        <taxon>Actinomycetales</taxon>
        <taxon>Actinomycetaceae</taxon>
        <taxon>Schaalia</taxon>
    </lineage>
</organism>